<keyword evidence="12" id="KW-1185">Reference proteome</keyword>
<evidence type="ECO:0000256" key="3">
    <source>
        <dbReference type="ARBA" id="ARBA00022989"/>
    </source>
</evidence>
<keyword evidence="3 8" id="KW-1133">Transmembrane helix</keyword>
<dbReference type="AlphaFoldDB" id="A0A5C6MFT2"/>
<evidence type="ECO:0000313" key="11">
    <source>
        <dbReference type="EMBL" id="TWW53398.1"/>
    </source>
</evidence>
<dbReference type="InterPro" id="IPR007110">
    <property type="entry name" value="Ig-like_dom"/>
</dbReference>
<comment type="subcellular location">
    <subcellularLocation>
        <location evidence="1">Membrane</location>
    </subcellularLocation>
</comment>
<feature type="region of interest" description="Disordered" evidence="7">
    <location>
        <begin position="190"/>
        <end position="221"/>
    </location>
</feature>
<organism evidence="11 12">
    <name type="scientific">Takifugu flavidus</name>
    <name type="common">sansaifugu</name>
    <dbReference type="NCBI Taxonomy" id="433684"/>
    <lineage>
        <taxon>Eukaryota</taxon>
        <taxon>Metazoa</taxon>
        <taxon>Chordata</taxon>
        <taxon>Craniata</taxon>
        <taxon>Vertebrata</taxon>
        <taxon>Euteleostomi</taxon>
        <taxon>Actinopterygii</taxon>
        <taxon>Neopterygii</taxon>
        <taxon>Teleostei</taxon>
        <taxon>Neoteleostei</taxon>
        <taxon>Acanthomorphata</taxon>
        <taxon>Eupercaria</taxon>
        <taxon>Tetraodontiformes</taxon>
        <taxon>Tetradontoidea</taxon>
        <taxon>Tetraodontidae</taxon>
        <taxon>Takifugu</taxon>
    </lineage>
</organism>
<dbReference type="InterPro" id="IPR013783">
    <property type="entry name" value="Ig-like_fold"/>
</dbReference>
<evidence type="ECO:0000256" key="1">
    <source>
        <dbReference type="ARBA" id="ARBA00004370"/>
    </source>
</evidence>
<evidence type="ECO:0000256" key="8">
    <source>
        <dbReference type="SAM" id="Phobius"/>
    </source>
</evidence>
<dbReference type="InterPro" id="IPR003597">
    <property type="entry name" value="Ig_C1-set"/>
</dbReference>
<dbReference type="Pfam" id="PF07654">
    <property type="entry name" value="C1-set"/>
    <property type="match status" value="1"/>
</dbReference>
<evidence type="ECO:0000256" key="5">
    <source>
        <dbReference type="ARBA" id="ARBA00023170"/>
    </source>
</evidence>
<name>A0A5C6MFT2_9TELE</name>
<evidence type="ECO:0000256" key="7">
    <source>
        <dbReference type="SAM" id="MobiDB-lite"/>
    </source>
</evidence>
<proteinExistence type="predicted"/>
<gene>
    <name evidence="11" type="ORF">D4764_0157210</name>
</gene>
<evidence type="ECO:0000259" key="10">
    <source>
        <dbReference type="PROSITE" id="PS50835"/>
    </source>
</evidence>
<dbReference type="GO" id="GO:0016020">
    <property type="term" value="C:membrane"/>
    <property type="evidence" value="ECO:0007669"/>
    <property type="project" value="UniProtKB-SubCell"/>
</dbReference>
<keyword evidence="9" id="KW-0732">Signal</keyword>
<evidence type="ECO:0000313" key="12">
    <source>
        <dbReference type="Proteomes" id="UP000324091"/>
    </source>
</evidence>
<dbReference type="PANTHER" id="PTHR19256:SF65">
    <property type="entry name" value="T CELL RECEPTOR GAMMA CONSTANT 1-RELATED"/>
    <property type="match status" value="1"/>
</dbReference>
<accession>A0A5C6MFT2</accession>
<dbReference type="Proteomes" id="UP000324091">
    <property type="component" value="Unassembled WGS sequence"/>
</dbReference>
<dbReference type="SUPFAM" id="SSF48726">
    <property type="entry name" value="Immunoglobulin"/>
    <property type="match status" value="2"/>
</dbReference>
<keyword evidence="6" id="KW-0393">Immunoglobulin domain</keyword>
<dbReference type="Gene3D" id="2.60.40.10">
    <property type="entry name" value="Immunoglobulins"/>
    <property type="match status" value="2"/>
</dbReference>
<protein>
    <recommendedName>
        <fullName evidence="10">Ig-like domain-containing protein</fullName>
    </recommendedName>
</protein>
<feature type="signal peptide" evidence="9">
    <location>
        <begin position="1"/>
        <end position="21"/>
    </location>
</feature>
<keyword evidence="4 8" id="KW-0472">Membrane</keyword>
<evidence type="ECO:0000256" key="6">
    <source>
        <dbReference type="ARBA" id="ARBA00023319"/>
    </source>
</evidence>
<feature type="chain" id="PRO_5023059415" description="Ig-like domain-containing protein" evidence="9">
    <location>
        <begin position="22"/>
        <end position="277"/>
    </location>
</feature>
<feature type="domain" description="Ig-like" evidence="10">
    <location>
        <begin position="102"/>
        <end position="201"/>
    </location>
</feature>
<evidence type="ECO:0000256" key="2">
    <source>
        <dbReference type="ARBA" id="ARBA00022692"/>
    </source>
</evidence>
<sequence length="277" mass="30506">MQPFTPAALCFLCSGLVVIETQLTQDQISVTRRAGENASISCGGINYCGSYVYWYQKKESGTFERLLDIDKSNGKITRYSHAEKDDFSARIQQNKYAALVQPVLSVYPAASRDPLEGRTALLCVASDMVPPLVRFSWRRQRADSAVEESPPAHEEELQLREPGRITSIRLLDRDAVHTYKYRCSVQHEGGTVKAQSQQEVAPVPPSIPPSVPPSIPTSVPSSIPPSVPPSIPPSIPPSVLRMKLLSFVYTALMMKSLLSCCGISLLLFLTNNQKQAD</sequence>
<dbReference type="EMBL" id="RHFK02000695">
    <property type="protein sequence ID" value="TWW53398.1"/>
    <property type="molecule type" value="Genomic_DNA"/>
</dbReference>
<evidence type="ECO:0000256" key="4">
    <source>
        <dbReference type="ARBA" id="ARBA00023136"/>
    </source>
</evidence>
<keyword evidence="5" id="KW-0675">Receptor</keyword>
<evidence type="ECO:0000256" key="9">
    <source>
        <dbReference type="SAM" id="SignalP"/>
    </source>
</evidence>
<comment type="caution">
    <text evidence="11">The sequence shown here is derived from an EMBL/GenBank/DDBJ whole genome shotgun (WGS) entry which is preliminary data.</text>
</comment>
<feature type="compositionally biased region" description="Pro residues" evidence="7">
    <location>
        <begin position="202"/>
        <end position="215"/>
    </location>
</feature>
<dbReference type="PANTHER" id="PTHR19256">
    <property type="entry name" value="T-CELL RECEPTOR GAMMA CHAIN"/>
    <property type="match status" value="1"/>
</dbReference>
<keyword evidence="2 8" id="KW-0812">Transmembrane</keyword>
<feature type="transmembrane region" description="Helical" evidence="8">
    <location>
        <begin position="244"/>
        <end position="269"/>
    </location>
</feature>
<dbReference type="InterPro" id="IPR036179">
    <property type="entry name" value="Ig-like_dom_sf"/>
</dbReference>
<dbReference type="PROSITE" id="PS50835">
    <property type="entry name" value="IG_LIKE"/>
    <property type="match status" value="1"/>
</dbReference>
<dbReference type="InterPro" id="IPR051117">
    <property type="entry name" value="TRG_var/const_region"/>
</dbReference>
<reference evidence="11 12" key="1">
    <citation type="submission" date="2019-04" db="EMBL/GenBank/DDBJ databases">
        <title>Chromosome genome assembly for Takifugu flavidus.</title>
        <authorList>
            <person name="Xiao S."/>
        </authorList>
    </citation>
    <scope>NUCLEOTIDE SEQUENCE [LARGE SCALE GENOMIC DNA]</scope>
    <source>
        <strain evidence="11">HTHZ2018</strain>
        <tissue evidence="11">Muscle</tissue>
    </source>
</reference>